<dbReference type="Pfam" id="PF11974">
    <property type="entry name" value="bMG3"/>
    <property type="match status" value="1"/>
</dbReference>
<organism evidence="7 8">
    <name type="scientific">Nitratireductor rhodophyticola</name>
    <dbReference type="NCBI Taxonomy" id="2854036"/>
    <lineage>
        <taxon>Bacteria</taxon>
        <taxon>Pseudomonadati</taxon>
        <taxon>Pseudomonadota</taxon>
        <taxon>Alphaproteobacteria</taxon>
        <taxon>Hyphomicrobiales</taxon>
        <taxon>Phyllobacteriaceae</taxon>
        <taxon>Nitratireductor</taxon>
    </lineage>
</organism>
<evidence type="ECO:0000256" key="3">
    <source>
        <dbReference type="ARBA" id="ARBA00022737"/>
    </source>
</evidence>
<evidence type="ECO:0000313" key="8">
    <source>
        <dbReference type="Proteomes" id="UP000777661"/>
    </source>
</evidence>
<keyword evidence="3" id="KW-0677">Repeat</keyword>
<evidence type="ECO:0000256" key="2">
    <source>
        <dbReference type="ARBA" id="ARBA00022729"/>
    </source>
</evidence>
<dbReference type="Pfam" id="PF00207">
    <property type="entry name" value="A2M"/>
    <property type="match status" value="1"/>
</dbReference>
<evidence type="ECO:0000313" key="7">
    <source>
        <dbReference type="EMBL" id="MBY8916189.1"/>
    </source>
</evidence>
<dbReference type="Pfam" id="PF01835">
    <property type="entry name" value="MG2"/>
    <property type="match status" value="1"/>
</dbReference>
<dbReference type="Gene3D" id="2.60.40.1930">
    <property type="match status" value="1"/>
</dbReference>
<dbReference type="SMART" id="SM00223">
    <property type="entry name" value="APPLE"/>
    <property type="match status" value="1"/>
</dbReference>
<dbReference type="PROSITE" id="PS50948">
    <property type="entry name" value="PAN"/>
    <property type="match status" value="1"/>
</dbReference>
<dbReference type="Pfam" id="PF00024">
    <property type="entry name" value="PAN_1"/>
    <property type="match status" value="1"/>
</dbReference>
<feature type="chain" id="PRO_5046033157" evidence="5">
    <location>
        <begin position="24"/>
        <end position="1822"/>
    </location>
</feature>
<comment type="caution">
    <text evidence="7">The sequence shown here is derived from an EMBL/GenBank/DDBJ whole genome shotgun (WGS) entry which is preliminary data.</text>
</comment>
<dbReference type="CDD" id="cd01100">
    <property type="entry name" value="APPLE_Factor_XI_like"/>
    <property type="match status" value="1"/>
</dbReference>
<dbReference type="InterPro" id="IPR003609">
    <property type="entry name" value="Pan_app"/>
</dbReference>
<dbReference type="InterPro" id="IPR041462">
    <property type="entry name" value="Bact_A2M_MG6"/>
</dbReference>
<dbReference type="SUPFAM" id="SSF57414">
    <property type="entry name" value="Hairpin loop containing domain-like"/>
    <property type="match status" value="1"/>
</dbReference>
<dbReference type="InterPro" id="IPR041203">
    <property type="entry name" value="Bact_A2M_MG5"/>
</dbReference>
<dbReference type="Pfam" id="PF07678">
    <property type="entry name" value="TED_complement"/>
    <property type="match status" value="1"/>
</dbReference>
<dbReference type="InterPro" id="IPR000177">
    <property type="entry name" value="Apple"/>
</dbReference>
<dbReference type="InterPro" id="IPR021868">
    <property type="entry name" value="Alpha_2_Macroglob_MG3"/>
</dbReference>
<dbReference type="Gene3D" id="3.50.4.10">
    <property type="entry name" value="Hepatocyte Growth Factor"/>
    <property type="match status" value="1"/>
</dbReference>
<keyword evidence="8" id="KW-1185">Reference proteome</keyword>
<keyword evidence="4" id="KW-1015">Disulfide bond</keyword>
<dbReference type="InterPro" id="IPR011625">
    <property type="entry name" value="A2M_N_BRD"/>
</dbReference>
<dbReference type="InterPro" id="IPR026284">
    <property type="entry name" value="A2MG_proteobact"/>
</dbReference>
<dbReference type="Proteomes" id="UP000777661">
    <property type="component" value="Unassembled WGS sequence"/>
</dbReference>
<keyword evidence="2 5" id="KW-0732">Signal</keyword>
<evidence type="ECO:0000259" key="6">
    <source>
        <dbReference type="PROSITE" id="PS50948"/>
    </source>
</evidence>
<comment type="similarity">
    <text evidence="1">Belongs to the protease inhibitor I39 (alpha-2-macroglobulin) family. Bacterial alpha-2-macroglobulin subfamily.</text>
</comment>
<dbReference type="InterPro" id="IPR001599">
    <property type="entry name" value="Macroglobln_a2"/>
</dbReference>
<evidence type="ECO:0000256" key="4">
    <source>
        <dbReference type="ARBA" id="ARBA00023157"/>
    </source>
</evidence>
<gene>
    <name evidence="7" type="ORF">KVG22_06305</name>
</gene>
<dbReference type="InterPro" id="IPR011626">
    <property type="entry name" value="Alpha-macroglobulin_TED"/>
</dbReference>
<dbReference type="PIRSF" id="PIRSF038980">
    <property type="entry name" value="A2M_bac"/>
    <property type="match status" value="1"/>
</dbReference>
<dbReference type="CDD" id="cd02891">
    <property type="entry name" value="A2M_like"/>
    <property type="match status" value="1"/>
</dbReference>
<dbReference type="InterPro" id="IPR041246">
    <property type="entry name" value="Bact_MG10"/>
</dbReference>
<dbReference type="Gene3D" id="1.50.10.20">
    <property type="match status" value="1"/>
</dbReference>
<dbReference type="Pfam" id="PF17973">
    <property type="entry name" value="bMG10"/>
    <property type="match status" value="1"/>
</dbReference>
<evidence type="ECO:0000256" key="5">
    <source>
        <dbReference type="SAM" id="SignalP"/>
    </source>
</evidence>
<protein>
    <submittedName>
        <fullName evidence="7">Alpha-2-macroglobulin family protein</fullName>
    </submittedName>
</protein>
<dbReference type="PANTHER" id="PTHR40094:SF1">
    <property type="entry name" value="UBIQUITIN DOMAIN-CONTAINING PROTEIN"/>
    <property type="match status" value="1"/>
</dbReference>
<dbReference type="SMART" id="SM01360">
    <property type="entry name" value="A2M"/>
    <property type="match status" value="1"/>
</dbReference>
<dbReference type="SMART" id="SM01419">
    <property type="entry name" value="Thiol-ester_cl"/>
    <property type="match status" value="1"/>
</dbReference>
<dbReference type="PANTHER" id="PTHR40094">
    <property type="entry name" value="ALPHA-2-MACROGLOBULIN HOMOLOG"/>
    <property type="match status" value="1"/>
</dbReference>
<dbReference type="Pfam" id="PF17972">
    <property type="entry name" value="bMG5"/>
    <property type="match status" value="1"/>
</dbReference>
<dbReference type="SMART" id="SM01359">
    <property type="entry name" value="A2M_N_2"/>
    <property type="match status" value="1"/>
</dbReference>
<dbReference type="InterPro" id="IPR049120">
    <property type="entry name" value="A2M_bMG2"/>
</dbReference>
<dbReference type="SUPFAM" id="SSF48239">
    <property type="entry name" value="Terpenoid cyclases/Protein prenyltransferases"/>
    <property type="match status" value="1"/>
</dbReference>
<feature type="signal peptide" evidence="5">
    <location>
        <begin position="1"/>
        <end position="23"/>
    </location>
</feature>
<dbReference type="Pfam" id="PF07703">
    <property type="entry name" value="A2M_BRD"/>
    <property type="match status" value="1"/>
</dbReference>
<proteinExistence type="inferred from homology"/>
<dbReference type="Pfam" id="PF21142">
    <property type="entry name" value="A2M_bMG2"/>
    <property type="match status" value="1"/>
</dbReference>
<evidence type="ECO:0000256" key="1">
    <source>
        <dbReference type="ARBA" id="ARBA00010556"/>
    </source>
</evidence>
<dbReference type="InterPro" id="IPR002890">
    <property type="entry name" value="MG2"/>
</dbReference>
<sequence>MAMLAARGLSLFFVFLLGFAAMAAAQDARRIVVSENADYFGFDLRTEKDVTLDQCKAVCLADPQCRAFTYNTSAQWCFLKSDFNRLNAFDGAVAGKVVAGGEAPDIGAPPALRFVPEHIQREAGEYRAEILRAVRPENAGFVQLSAAGGQALANGDPFNAMQAFSTALVMEPQNVGLWLELARAATASQPVGDMNLYRLQRAGTGAAINAYNLSRSTDDRAEALAVLAPALERRNLFRPALSAYEASLALRAARDVQEAYADLKRRKGFRVIDHSVDSDSATPRACVQFSEELVKSGVDYAQLVTVDNLRSFAVDRSDKELCVSGLKHGEQYRIVIRQGLPAAIGEVIAEPVPLEIYVRDRAPSLRFTGENFVLPSSARRGIPFVSVNADSAKLSVYRVGERALAQLLSKGQFLRQLNEYGANEVGDDMGAPVFEGAIEIKAELNKDVVTSIPIDEAVPERRPGVYMMTAVPEGDTSQSWDNRATQWFLVSDIGLSTFAGEDGLSVFARSLASAKPLEGLKLRLVARNNEVLGEAETDGDGHARFDPGLARGSSGLAPAAIIAENGTEDFVFLDMTRAGFDLSDRGVAGRPSPGPLDVFAWTERGIYRAGETVHASALTRNPASDAVEDLPLTFIFRRPDGVEDRRVVSDGAALGGHAVALDLPGSAMRGTWVLGIYADPKKPALAEKNFLVEDFVPDRTEFALASADEAVPVGGVTDVTVDGRYLYGAPAAGLALEGELTVAPTREWKAFPGYVFGLDDEEDVEALRVSLPGLPETDAEGQAQFPVALDGAPSTTRLLKAQVSVRMREAGGRAVERALEIDIEPESAMIGLKPEFTGGRVAEGATANFRMIAVDPKGERIAMDGLEWKLLKVERHYQWYRDGGSWNYEPITTTSLVREGTVDAKADSEPQIGVSVDWGRYRLEVESPDAGGPITSAAFDSGWYVEAGSTETPDGLEVALDRDAYAVGETAKLKISPRFAGEVLVTVGSESLIETFTAKVPEAGATVDIPVTDALGAGAYVTATLFRPGDDAENRLPMRAIGVRWLKVDPGARDLSVELGVEEQARPDESLSIPVSVGGLAPGEEAYVSVAAVDVGILNLTRYEPPEPDAWYFGQRMLGIEMRDIYGRLIDGSLGAMGRLRTGGDGGGMAATGSAPTQKLLAFFSGIVKVDDDGKAEVSFDIPQFNGTARIMAVAWSKKGVGSAQQDVIIRDPVVLTTSLPRFLAPGDEARLLLEIANTDGPAGDYRLTVMAEGPVSADLRSLSDTVTLEAGGKATLSVPISATNQTGEGALTVALAHESGLAVEKSVPLPVRPGVMPVATRSVVTLAANGGSVTLDGALLEDSFAENASVSLNISRADGFDIPALLMSLDRYPYGCTEQTTSRALPLLYVSELSKAAGLEDDPALKGRIEDAITSVLAAQSSSGGFGLWGPGSGDLWLDAYVTDFLTRAGEQGFAVPEAAMGQALQNLQNTLAYDTDVSSRGSEIAYALYVLARNRKASAGDLRYYLDTRLDEFSTPLARAQLAAGLALYGDAGRAERGFASAFRLAQGMSGRYTARSDYGSRLRDGAAMLALAAESRPEPALVPQMIDLVADVRGDTRYMSTQDEAWMLLAARALSQSSDDLRLTVDGNAHQGAFSRRLSGLEIEAAPLTVANRGDEPVDAVMTVVAAPQQPLPAGGEGFTIERRYYTLDGEEANVSDARQNERYVVVLEMMEQNAWPSRVLVSDLLPAGFEIDNPRLVGSADLANFEWLGQTDAVHTEFRDDRFIAAFDRSGGGNFRLAYVVRAVTPGVYTHPAASVEDMYRPQFSARTATGFMEIVGQ</sequence>
<dbReference type="InterPro" id="IPR008930">
    <property type="entry name" value="Terpenoid_cyclase/PrenylTrfase"/>
</dbReference>
<feature type="domain" description="Apple" evidence="6">
    <location>
        <begin position="25"/>
        <end position="93"/>
    </location>
</feature>
<name>A0ABS7R5I8_9HYPH</name>
<dbReference type="InterPro" id="IPR047565">
    <property type="entry name" value="Alpha-macroglob_thiol-ester_cl"/>
</dbReference>
<dbReference type="InterPro" id="IPR051802">
    <property type="entry name" value="YfhM-like"/>
</dbReference>
<dbReference type="Pfam" id="PF17962">
    <property type="entry name" value="bMG6"/>
    <property type="match status" value="1"/>
</dbReference>
<reference evidence="7 8" key="1">
    <citation type="submission" date="2021-06" db="EMBL/GenBank/DDBJ databases">
        <title>Nitratireductor porphyridii sp. nov., isolated from a small marine red alga, Porphyridium purpureum in South Korea.</title>
        <authorList>
            <person name="Kim K.H."/>
            <person name="Kristyanto S."/>
            <person name="Jeon C.O."/>
        </authorList>
    </citation>
    <scope>NUCLEOTIDE SEQUENCE [LARGE SCALE GENOMIC DNA]</scope>
    <source>
        <strain evidence="7 8">R6</strain>
    </source>
</reference>
<accession>A0ABS7R5I8</accession>
<dbReference type="EMBL" id="JAHSQO010000002">
    <property type="protein sequence ID" value="MBY8916189.1"/>
    <property type="molecule type" value="Genomic_DNA"/>
</dbReference>